<gene>
    <name evidence="2" type="ORF">ENF30_00225</name>
</gene>
<sequence length="84" mass="9655">MIEHAFILCHGPIIQLKHLPKEVIEAVKRPVQIPTEKELSLEALELKAIKTALQKHRGHRGRAAQELGIDKSTLWRKMKRYGLL</sequence>
<comment type="caution">
    <text evidence="2">The sequence shown here is derived from an EMBL/GenBank/DDBJ whole genome shotgun (WGS) entry which is preliminary data.</text>
</comment>
<dbReference type="AlphaFoldDB" id="A0A7V0NEE9"/>
<feature type="domain" description="DNA binding HTH" evidence="1">
    <location>
        <begin position="40"/>
        <end position="81"/>
    </location>
</feature>
<dbReference type="EMBL" id="DQWQ01000012">
    <property type="protein sequence ID" value="HDD35207.1"/>
    <property type="molecule type" value="Genomic_DNA"/>
</dbReference>
<protein>
    <recommendedName>
        <fullName evidence="1">DNA binding HTH domain-containing protein</fullName>
    </recommendedName>
</protein>
<organism evidence="2">
    <name type="scientific">Desulfofervidus auxilii</name>
    <dbReference type="NCBI Taxonomy" id="1621989"/>
    <lineage>
        <taxon>Bacteria</taxon>
        <taxon>Pseudomonadati</taxon>
        <taxon>Thermodesulfobacteriota</taxon>
        <taxon>Candidatus Desulfofervidia</taxon>
        <taxon>Candidatus Desulfofervidales</taxon>
        <taxon>Candidatus Desulfofervidaceae</taxon>
        <taxon>Candidatus Desulfofervidus</taxon>
    </lineage>
</organism>
<dbReference type="GO" id="GO:0043565">
    <property type="term" value="F:sequence-specific DNA binding"/>
    <property type="evidence" value="ECO:0007669"/>
    <property type="project" value="InterPro"/>
</dbReference>
<accession>A0A7V0NEE9</accession>
<dbReference type="Pfam" id="PF02954">
    <property type="entry name" value="HTH_8"/>
    <property type="match status" value="1"/>
</dbReference>
<name>A0A7V0NEE9_DESA2</name>
<reference evidence="2" key="1">
    <citation type="journal article" date="2020" name="mSystems">
        <title>Genome- and Community-Level Interaction Insights into Carbon Utilization and Element Cycling Functions of Hydrothermarchaeota in Hydrothermal Sediment.</title>
        <authorList>
            <person name="Zhou Z."/>
            <person name="Liu Y."/>
            <person name="Xu W."/>
            <person name="Pan J."/>
            <person name="Luo Z.H."/>
            <person name="Li M."/>
        </authorList>
    </citation>
    <scope>NUCLEOTIDE SEQUENCE [LARGE SCALE GENOMIC DNA]</scope>
    <source>
        <strain evidence="2">HyVt-113</strain>
    </source>
</reference>
<dbReference type="Proteomes" id="UP000885706">
    <property type="component" value="Unassembled WGS sequence"/>
</dbReference>
<evidence type="ECO:0000259" key="1">
    <source>
        <dbReference type="Pfam" id="PF02954"/>
    </source>
</evidence>
<dbReference type="InterPro" id="IPR009057">
    <property type="entry name" value="Homeodomain-like_sf"/>
</dbReference>
<evidence type="ECO:0000313" key="2">
    <source>
        <dbReference type="EMBL" id="HDD35207.1"/>
    </source>
</evidence>
<proteinExistence type="predicted"/>
<dbReference type="PANTHER" id="PTHR32071">
    <property type="entry name" value="TRANSCRIPTIONAL REGULATORY PROTEIN"/>
    <property type="match status" value="1"/>
</dbReference>
<dbReference type="SUPFAM" id="SSF46689">
    <property type="entry name" value="Homeodomain-like"/>
    <property type="match status" value="1"/>
</dbReference>
<dbReference type="PRINTS" id="PR01590">
    <property type="entry name" value="HTHFIS"/>
</dbReference>
<dbReference type="InterPro" id="IPR002197">
    <property type="entry name" value="HTH_Fis"/>
</dbReference>
<dbReference type="Gene3D" id="1.10.10.60">
    <property type="entry name" value="Homeodomain-like"/>
    <property type="match status" value="1"/>
</dbReference>